<dbReference type="InterPro" id="IPR006056">
    <property type="entry name" value="RidA"/>
</dbReference>
<reference evidence="2" key="1">
    <citation type="submission" date="2022-07" db="EMBL/GenBank/DDBJ databases">
        <title>Phylogenomic reconstructions and comparative analyses of Kickxellomycotina fungi.</title>
        <authorList>
            <person name="Reynolds N.K."/>
            <person name="Stajich J.E."/>
            <person name="Barry K."/>
            <person name="Grigoriev I.V."/>
            <person name="Crous P."/>
            <person name="Smith M.E."/>
        </authorList>
    </citation>
    <scope>NUCLEOTIDE SEQUENCE</scope>
    <source>
        <strain evidence="2">RSA 861</strain>
    </source>
</reference>
<proteinExistence type="inferred from homology"/>
<dbReference type="EMBL" id="JANBPT010000347">
    <property type="protein sequence ID" value="KAJ1923210.1"/>
    <property type="molecule type" value="Genomic_DNA"/>
</dbReference>
<dbReference type="PANTHER" id="PTHR11803:SF39">
    <property type="entry name" value="2-IMINOBUTANOATE_2-IMINOPROPANOATE DEAMINASE"/>
    <property type="match status" value="1"/>
</dbReference>
<dbReference type="AlphaFoldDB" id="A0A9W8A825"/>
<evidence type="ECO:0000313" key="3">
    <source>
        <dbReference type="Proteomes" id="UP001150569"/>
    </source>
</evidence>
<dbReference type="CDD" id="cd00448">
    <property type="entry name" value="YjgF_YER057c_UK114_family"/>
    <property type="match status" value="1"/>
</dbReference>
<dbReference type="SUPFAM" id="SSF55298">
    <property type="entry name" value="YjgF-like"/>
    <property type="match status" value="1"/>
</dbReference>
<evidence type="ECO:0000256" key="1">
    <source>
        <dbReference type="ARBA" id="ARBA00010552"/>
    </source>
</evidence>
<sequence length="131" mass="14147">MASINKPQVVHVPNGPKALGPYSTAILGNNQVFTSGQLGINNDGELVGSDVQAQTRQALKNLQTILQTANSDLTLVLKTTVFLKDLGDFNAVNEIYAEFFDQHKPARTCIEVARLPKDALVEIECVALVKA</sequence>
<dbReference type="InterPro" id="IPR006175">
    <property type="entry name" value="YjgF/YER057c/UK114"/>
</dbReference>
<dbReference type="OrthoDB" id="309640at2759"/>
<dbReference type="Gene3D" id="3.30.1330.40">
    <property type="entry name" value="RutC-like"/>
    <property type="match status" value="1"/>
</dbReference>
<protein>
    <submittedName>
        <fullName evidence="2">Uncharacterized protein</fullName>
    </submittedName>
</protein>
<dbReference type="InterPro" id="IPR035959">
    <property type="entry name" value="RutC-like_sf"/>
</dbReference>
<dbReference type="PANTHER" id="PTHR11803">
    <property type="entry name" value="2-IMINOBUTANOATE/2-IMINOPROPANOATE DEAMINASE RIDA"/>
    <property type="match status" value="1"/>
</dbReference>
<dbReference type="Proteomes" id="UP001150569">
    <property type="component" value="Unassembled WGS sequence"/>
</dbReference>
<name>A0A9W8A825_9FUNG</name>
<organism evidence="2 3">
    <name type="scientific">Tieghemiomyces parasiticus</name>
    <dbReference type="NCBI Taxonomy" id="78921"/>
    <lineage>
        <taxon>Eukaryota</taxon>
        <taxon>Fungi</taxon>
        <taxon>Fungi incertae sedis</taxon>
        <taxon>Zoopagomycota</taxon>
        <taxon>Kickxellomycotina</taxon>
        <taxon>Dimargaritomycetes</taxon>
        <taxon>Dimargaritales</taxon>
        <taxon>Dimargaritaceae</taxon>
        <taxon>Tieghemiomyces</taxon>
    </lineage>
</organism>
<dbReference type="NCBIfam" id="TIGR00004">
    <property type="entry name" value="Rid family detoxifying hydrolase"/>
    <property type="match status" value="1"/>
</dbReference>
<dbReference type="Pfam" id="PF01042">
    <property type="entry name" value="Ribonuc_L-PSP"/>
    <property type="match status" value="1"/>
</dbReference>
<gene>
    <name evidence="2" type="ORF">IWQ60_006018</name>
</gene>
<dbReference type="GO" id="GO:0019239">
    <property type="term" value="F:deaminase activity"/>
    <property type="evidence" value="ECO:0007669"/>
    <property type="project" value="TreeGrafter"/>
</dbReference>
<keyword evidence="3" id="KW-1185">Reference proteome</keyword>
<dbReference type="FunFam" id="3.30.1330.40:FF:000001">
    <property type="entry name" value="L-PSP family endoribonuclease"/>
    <property type="match status" value="1"/>
</dbReference>
<comment type="caution">
    <text evidence="2">The sequence shown here is derived from an EMBL/GenBank/DDBJ whole genome shotgun (WGS) entry which is preliminary data.</text>
</comment>
<accession>A0A9W8A825</accession>
<comment type="similarity">
    <text evidence="1">Belongs to the RutC family.</text>
</comment>
<dbReference type="GO" id="GO:0005829">
    <property type="term" value="C:cytosol"/>
    <property type="evidence" value="ECO:0007669"/>
    <property type="project" value="TreeGrafter"/>
</dbReference>
<evidence type="ECO:0000313" key="2">
    <source>
        <dbReference type="EMBL" id="KAJ1923210.1"/>
    </source>
</evidence>